<gene>
    <name evidence="1" type="ORF">LIP50_14630</name>
</gene>
<evidence type="ECO:0000313" key="2">
    <source>
        <dbReference type="Proteomes" id="UP001299409"/>
    </source>
</evidence>
<sequence length="182" mass="21427">MQNENEKYPFDYFEMEFTDLYERMFPEGKQNKKGYEVPYLEFEGEKIYWMDEIDVNEEFEAMIELISANPKYNPSIILDCNFDKGEQLYSYGNEGLIEIFASYWLNGKNTGPFYFSGKLNVDKKLLIYNNSEETDFWGGGIGGFAMKKEVCEDGSIIYHCNGYDEENKKSFDEIVFRLTILK</sequence>
<evidence type="ECO:0000313" key="1">
    <source>
        <dbReference type="EMBL" id="MCB5447434.1"/>
    </source>
</evidence>
<protein>
    <submittedName>
        <fullName evidence="1">Uncharacterized protein</fullName>
    </submittedName>
</protein>
<accession>A0ABS8D155</accession>
<comment type="caution">
    <text evidence="1">The sequence shown here is derived from an EMBL/GenBank/DDBJ whole genome shotgun (WGS) entry which is preliminary data.</text>
</comment>
<proteinExistence type="predicted"/>
<name>A0ABS8D155_9FIRM</name>
<dbReference type="RefSeq" id="WP_226915454.1">
    <property type="nucleotide sequence ID" value="NZ_BAABXU010000001.1"/>
</dbReference>
<reference evidence="1 2" key="1">
    <citation type="submission" date="2021-10" db="EMBL/GenBank/DDBJ databases">
        <title>Collection of gut derived symbiotic bacterial strains cultured from healthy donors.</title>
        <authorList>
            <person name="Lin H."/>
            <person name="Littmann E."/>
            <person name="Claire K."/>
            <person name="Pamer E."/>
        </authorList>
    </citation>
    <scope>NUCLEOTIDE SEQUENCE [LARGE SCALE GENOMIC DNA]</scope>
    <source>
        <strain evidence="1 2">MSK.17.68</strain>
    </source>
</reference>
<keyword evidence="2" id="KW-1185">Reference proteome</keyword>
<organism evidence="1 2">
    <name type="scientific">Intestinibacter bartlettii</name>
    <dbReference type="NCBI Taxonomy" id="261299"/>
    <lineage>
        <taxon>Bacteria</taxon>
        <taxon>Bacillati</taxon>
        <taxon>Bacillota</taxon>
        <taxon>Clostridia</taxon>
        <taxon>Peptostreptococcales</taxon>
        <taxon>Peptostreptococcaceae</taxon>
        <taxon>Intestinibacter</taxon>
    </lineage>
</organism>
<dbReference type="EMBL" id="JAJBMB010000026">
    <property type="protein sequence ID" value="MCB5447434.1"/>
    <property type="molecule type" value="Genomic_DNA"/>
</dbReference>
<dbReference type="Proteomes" id="UP001299409">
    <property type="component" value="Unassembled WGS sequence"/>
</dbReference>